<keyword evidence="1" id="KW-1133">Transmembrane helix</keyword>
<organism evidence="2 3">
    <name type="scientific">Nakamurella panacisegetis</name>
    <dbReference type="NCBI Taxonomy" id="1090615"/>
    <lineage>
        <taxon>Bacteria</taxon>
        <taxon>Bacillati</taxon>
        <taxon>Actinomycetota</taxon>
        <taxon>Actinomycetes</taxon>
        <taxon>Nakamurellales</taxon>
        <taxon>Nakamurellaceae</taxon>
        <taxon>Nakamurella</taxon>
    </lineage>
</organism>
<keyword evidence="1" id="KW-0472">Membrane</keyword>
<feature type="transmembrane region" description="Helical" evidence="1">
    <location>
        <begin position="39"/>
        <end position="65"/>
    </location>
</feature>
<dbReference type="EMBL" id="LT629710">
    <property type="protein sequence ID" value="SDO79855.1"/>
    <property type="molecule type" value="Genomic_DNA"/>
</dbReference>
<reference evidence="2 3" key="1">
    <citation type="submission" date="2016-10" db="EMBL/GenBank/DDBJ databases">
        <authorList>
            <person name="de Groot N.N."/>
        </authorList>
    </citation>
    <scope>NUCLEOTIDE SEQUENCE [LARGE SCALE GENOMIC DNA]</scope>
    <source>
        <strain evidence="3">P4-7,KCTC 19426,CECT 7604</strain>
    </source>
</reference>
<dbReference type="Proteomes" id="UP000198741">
    <property type="component" value="Chromosome I"/>
</dbReference>
<feature type="transmembrane region" description="Helical" evidence="1">
    <location>
        <begin position="104"/>
        <end position="124"/>
    </location>
</feature>
<keyword evidence="3" id="KW-1185">Reference proteome</keyword>
<dbReference type="STRING" id="1090615.SAMN04515671_2016"/>
<dbReference type="RefSeq" id="WP_090475835.1">
    <property type="nucleotide sequence ID" value="NZ_LT629710.1"/>
</dbReference>
<evidence type="ECO:0000256" key="1">
    <source>
        <dbReference type="SAM" id="Phobius"/>
    </source>
</evidence>
<sequence length="130" mass="12757">MTLTIRAVVFGSIAGAAVGAAIGFLAGSQVDMSVGVLGIAFGGIYGGGVGVVCGALNGAVLAVVLARRVRSAWVAPTITGLVSAAVGVGLIAAEETDGPPGWPVRLWIGAAFLLTGVVGGWVVTRRGARD</sequence>
<feature type="transmembrane region" description="Helical" evidence="1">
    <location>
        <begin position="7"/>
        <end position="27"/>
    </location>
</feature>
<keyword evidence="1" id="KW-0812">Transmembrane</keyword>
<proteinExistence type="predicted"/>
<dbReference type="AlphaFoldDB" id="A0A1H0MHQ5"/>
<gene>
    <name evidence="2" type="ORF">SAMN04515671_2016</name>
</gene>
<feature type="transmembrane region" description="Helical" evidence="1">
    <location>
        <begin position="72"/>
        <end position="92"/>
    </location>
</feature>
<name>A0A1H0MHQ5_9ACTN</name>
<protein>
    <submittedName>
        <fullName evidence="2">Uncharacterized protein</fullName>
    </submittedName>
</protein>
<accession>A0A1H0MHQ5</accession>
<evidence type="ECO:0000313" key="2">
    <source>
        <dbReference type="EMBL" id="SDO79855.1"/>
    </source>
</evidence>
<evidence type="ECO:0000313" key="3">
    <source>
        <dbReference type="Proteomes" id="UP000198741"/>
    </source>
</evidence>